<accession>A0A841L4V0</accession>
<comment type="caution">
    <text evidence="5">The sequence shown here is derived from an EMBL/GenBank/DDBJ whole genome shotgun (WGS) entry which is preliminary data.</text>
</comment>
<keyword evidence="2 5" id="KW-0436">Ligase</keyword>
<evidence type="ECO:0000259" key="4">
    <source>
        <dbReference type="Pfam" id="PF13193"/>
    </source>
</evidence>
<evidence type="ECO:0000313" key="6">
    <source>
        <dbReference type="Proteomes" id="UP000538147"/>
    </source>
</evidence>
<dbReference type="Pfam" id="PF13193">
    <property type="entry name" value="AMP-binding_C"/>
    <property type="match status" value="1"/>
</dbReference>
<dbReference type="Proteomes" id="UP000538147">
    <property type="component" value="Unassembled WGS sequence"/>
</dbReference>
<dbReference type="AlphaFoldDB" id="A0A841L4V0"/>
<reference evidence="5 6" key="1">
    <citation type="submission" date="2020-08" db="EMBL/GenBank/DDBJ databases">
        <title>Genomic Encyclopedia of Type Strains, Phase IV (KMG-IV): sequencing the most valuable type-strain genomes for metagenomic binning, comparative biology and taxonomic classification.</title>
        <authorList>
            <person name="Goeker M."/>
        </authorList>
    </citation>
    <scope>NUCLEOTIDE SEQUENCE [LARGE SCALE GENOMIC DNA]</scope>
    <source>
        <strain evidence="5 6">DSM 102189</strain>
    </source>
</reference>
<sequence>MYLTSKTRIADYEARGWWQGRSVDALFQQVGLTGGDELALCDPLNREALDGRPAERLSWAALHDRVERVAGSLLGAGLAKDDVVVAQLPNTVDAVALVLACARLGVIISPVVMQYRAHELGHIVGKTRPKAFVTVERFGGHDHAAMAAALGVRVLLAHELAAGDPAPVVDYVMAHPTEGGEVMTICWTSGTESAPKGVPRDHNHWILNAQVVAEAAGMADGDVILNPFPLVNIASIGGMMLPWLWLRGRMVLHHPFDLPLFLQQIAAERVTYTIAPPAVLTALLMQPAILAATDISSLRAIGSGSAPLSPFLIGGWRDKHGIEICNIFGSNEGCSLFCGPVDVPDPELRARYFVHTGQKGITGEVVHTRLVDAATEAEITAPGQVGELRLAGGNVFSGYWEDTELNARAFDDKGYFRTGDLFEIAGEGELARFYRFVGRSKEIIVRGGVNISPAEIDDLLVGAPDLLEAATVGIPDEVLGERVAVAVVPREGATPSIASLGAWLEGKGCAIFKRPERLVVVEKLPRNAMNKVVRDVLRAEVVKRMG</sequence>
<name>A0A841L4V0_9SPHN</name>
<dbReference type="EMBL" id="JACIIV010000013">
    <property type="protein sequence ID" value="MBB6227889.1"/>
    <property type="molecule type" value="Genomic_DNA"/>
</dbReference>
<dbReference type="PANTHER" id="PTHR43201:SF5">
    <property type="entry name" value="MEDIUM-CHAIN ACYL-COA LIGASE ACSF2, MITOCHONDRIAL"/>
    <property type="match status" value="1"/>
</dbReference>
<keyword evidence="6" id="KW-1185">Reference proteome</keyword>
<dbReference type="SUPFAM" id="SSF56801">
    <property type="entry name" value="Acetyl-CoA synthetase-like"/>
    <property type="match status" value="1"/>
</dbReference>
<feature type="domain" description="AMP-dependent synthetase/ligase" evidence="3">
    <location>
        <begin position="43"/>
        <end position="400"/>
    </location>
</feature>
<organism evidence="5 6">
    <name type="scientific">Polymorphobacter multimanifer</name>
    <dbReference type="NCBI Taxonomy" id="1070431"/>
    <lineage>
        <taxon>Bacteria</taxon>
        <taxon>Pseudomonadati</taxon>
        <taxon>Pseudomonadota</taxon>
        <taxon>Alphaproteobacteria</taxon>
        <taxon>Sphingomonadales</taxon>
        <taxon>Sphingosinicellaceae</taxon>
        <taxon>Polymorphobacter</taxon>
    </lineage>
</organism>
<evidence type="ECO:0000256" key="1">
    <source>
        <dbReference type="ARBA" id="ARBA00006432"/>
    </source>
</evidence>
<dbReference type="GO" id="GO:0031956">
    <property type="term" value="F:medium-chain fatty acid-CoA ligase activity"/>
    <property type="evidence" value="ECO:0007669"/>
    <property type="project" value="TreeGrafter"/>
</dbReference>
<dbReference type="InterPro" id="IPR025110">
    <property type="entry name" value="AMP-bd_C"/>
</dbReference>
<dbReference type="Pfam" id="PF00501">
    <property type="entry name" value="AMP-binding"/>
    <property type="match status" value="1"/>
</dbReference>
<dbReference type="PANTHER" id="PTHR43201">
    <property type="entry name" value="ACYL-COA SYNTHETASE"/>
    <property type="match status" value="1"/>
</dbReference>
<feature type="domain" description="AMP-binding enzyme C-terminal" evidence="4">
    <location>
        <begin position="455"/>
        <end position="529"/>
    </location>
</feature>
<dbReference type="Gene3D" id="3.30.300.30">
    <property type="match status" value="1"/>
</dbReference>
<gene>
    <name evidence="5" type="ORF">FHS79_002070</name>
</gene>
<dbReference type="InterPro" id="IPR020845">
    <property type="entry name" value="AMP-binding_CS"/>
</dbReference>
<evidence type="ECO:0000259" key="3">
    <source>
        <dbReference type="Pfam" id="PF00501"/>
    </source>
</evidence>
<dbReference type="InterPro" id="IPR042099">
    <property type="entry name" value="ANL_N_sf"/>
</dbReference>
<dbReference type="InterPro" id="IPR045851">
    <property type="entry name" value="AMP-bd_C_sf"/>
</dbReference>
<dbReference type="PROSITE" id="PS00455">
    <property type="entry name" value="AMP_BINDING"/>
    <property type="match status" value="1"/>
</dbReference>
<comment type="similarity">
    <text evidence="1">Belongs to the ATP-dependent AMP-binding enzyme family.</text>
</comment>
<dbReference type="RefSeq" id="WP_184199240.1">
    <property type="nucleotide sequence ID" value="NZ_JACIIV010000013.1"/>
</dbReference>
<proteinExistence type="inferred from homology"/>
<protein>
    <submittedName>
        <fullName evidence="5">Acyl-CoA synthetase (AMP-forming)/AMP-acid ligase II</fullName>
    </submittedName>
</protein>
<dbReference type="Gene3D" id="3.40.50.12780">
    <property type="entry name" value="N-terminal domain of ligase-like"/>
    <property type="match status" value="1"/>
</dbReference>
<dbReference type="InterPro" id="IPR000873">
    <property type="entry name" value="AMP-dep_synth/lig_dom"/>
</dbReference>
<evidence type="ECO:0000256" key="2">
    <source>
        <dbReference type="ARBA" id="ARBA00022598"/>
    </source>
</evidence>
<dbReference type="GO" id="GO:0006631">
    <property type="term" value="P:fatty acid metabolic process"/>
    <property type="evidence" value="ECO:0007669"/>
    <property type="project" value="TreeGrafter"/>
</dbReference>
<evidence type="ECO:0000313" key="5">
    <source>
        <dbReference type="EMBL" id="MBB6227889.1"/>
    </source>
</evidence>